<dbReference type="SMART" id="SM00421">
    <property type="entry name" value="HTH_LUXR"/>
    <property type="match status" value="1"/>
</dbReference>
<keyword evidence="3" id="KW-0804">Transcription</keyword>
<evidence type="ECO:0000313" key="6">
    <source>
        <dbReference type="Proteomes" id="UP001596353"/>
    </source>
</evidence>
<keyword evidence="2" id="KW-0238">DNA-binding</keyword>
<protein>
    <submittedName>
        <fullName evidence="5">Helix-turn-helix transcriptional regulator</fullName>
    </submittedName>
</protein>
<keyword evidence="6" id="KW-1185">Reference proteome</keyword>
<dbReference type="Pfam" id="PF00196">
    <property type="entry name" value="GerE"/>
    <property type="match status" value="1"/>
</dbReference>
<evidence type="ECO:0000313" key="5">
    <source>
        <dbReference type="EMBL" id="MFC6758464.1"/>
    </source>
</evidence>
<dbReference type="PANTHER" id="PTHR44688:SF16">
    <property type="entry name" value="DNA-BINDING TRANSCRIPTIONAL ACTIVATOR DEVR_DOSR"/>
    <property type="match status" value="1"/>
</dbReference>
<reference evidence="6" key="1">
    <citation type="journal article" date="2019" name="Int. J. Syst. Evol. Microbiol.">
        <title>The Global Catalogue of Microorganisms (GCM) 10K type strain sequencing project: providing services to taxonomists for standard genome sequencing and annotation.</title>
        <authorList>
            <consortium name="The Broad Institute Genomics Platform"/>
            <consortium name="The Broad Institute Genome Sequencing Center for Infectious Disease"/>
            <person name="Wu L."/>
            <person name="Ma J."/>
        </authorList>
    </citation>
    <scope>NUCLEOTIDE SEQUENCE [LARGE SCALE GENOMIC DNA]</scope>
    <source>
        <strain evidence="6">CCUG 66188</strain>
    </source>
</reference>
<dbReference type="InterPro" id="IPR016032">
    <property type="entry name" value="Sig_transdc_resp-reg_C-effctor"/>
</dbReference>
<dbReference type="PROSITE" id="PS00622">
    <property type="entry name" value="HTH_LUXR_1"/>
    <property type="match status" value="1"/>
</dbReference>
<dbReference type="PROSITE" id="PS50043">
    <property type="entry name" value="HTH_LUXR_2"/>
    <property type="match status" value="1"/>
</dbReference>
<name>A0ABW2AYF4_9RHOB</name>
<dbReference type="Gene3D" id="1.10.10.10">
    <property type="entry name" value="Winged helix-like DNA-binding domain superfamily/Winged helix DNA-binding domain"/>
    <property type="match status" value="1"/>
</dbReference>
<sequence length="283" mass="30894">MHRYNVKDRTDLVPFHGATDAQIRIACSFGLLNDWHAAISGNAPLVDVIGVLTRMLSARNISFYRYKDDRVVHIAASARQGESFDPEKSRGTLTRYLRATRTEAIVPGTILTLSELRQEAGFAQSDAAAEWDVRKNIVDVALVVLADRPDQLDVLEIIYDAAPDISPEVPPMLVTMALAEAWTLRAPGLITRLTLSNVRSRAGATQAAASSILSSNNPCGLSRAEQRVCQLLVTGKKAKDIGETLRLSVPTVRTHLRNIYSKTQTGGQVDLIALVNDPQGLLE</sequence>
<evidence type="ECO:0000256" key="3">
    <source>
        <dbReference type="ARBA" id="ARBA00023163"/>
    </source>
</evidence>
<dbReference type="SUPFAM" id="SSF46894">
    <property type="entry name" value="C-terminal effector domain of the bipartite response regulators"/>
    <property type="match status" value="1"/>
</dbReference>
<organism evidence="5 6">
    <name type="scientific">Sulfitobacter porphyrae</name>
    <dbReference type="NCBI Taxonomy" id="1246864"/>
    <lineage>
        <taxon>Bacteria</taxon>
        <taxon>Pseudomonadati</taxon>
        <taxon>Pseudomonadota</taxon>
        <taxon>Alphaproteobacteria</taxon>
        <taxon>Rhodobacterales</taxon>
        <taxon>Roseobacteraceae</taxon>
        <taxon>Sulfitobacter</taxon>
    </lineage>
</organism>
<dbReference type="Proteomes" id="UP001596353">
    <property type="component" value="Unassembled WGS sequence"/>
</dbReference>
<dbReference type="PANTHER" id="PTHR44688">
    <property type="entry name" value="DNA-BINDING TRANSCRIPTIONAL ACTIVATOR DEVR_DOSR"/>
    <property type="match status" value="1"/>
</dbReference>
<feature type="domain" description="HTH luxR-type" evidence="4">
    <location>
        <begin position="214"/>
        <end position="279"/>
    </location>
</feature>
<accession>A0ABW2AYF4</accession>
<evidence type="ECO:0000256" key="2">
    <source>
        <dbReference type="ARBA" id="ARBA00023125"/>
    </source>
</evidence>
<dbReference type="InterPro" id="IPR036388">
    <property type="entry name" value="WH-like_DNA-bd_sf"/>
</dbReference>
<dbReference type="InterPro" id="IPR000792">
    <property type="entry name" value="Tscrpt_reg_LuxR_C"/>
</dbReference>
<proteinExistence type="predicted"/>
<comment type="caution">
    <text evidence="5">The sequence shown here is derived from an EMBL/GenBank/DDBJ whole genome shotgun (WGS) entry which is preliminary data.</text>
</comment>
<dbReference type="EMBL" id="JBHSWG010000001">
    <property type="protein sequence ID" value="MFC6758464.1"/>
    <property type="molecule type" value="Genomic_DNA"/>
</dbReference>
<evidence type="ECO:0000259" key="4">
    <source>
        <dbReference type="PROSITE" id="PS50043"/>
    </source>
</evidence>
<evidence type="ECO:0000256" key="1">
    <source>
        <dbReference type="ARBA" id="ARBA00023015"/>
    </source>
</evidence>
<gene>
    <name evidence="5" type="ORF">ACFQFQ_01430</name>
</gene>
<keyword evidence="1" id="KW-0805">Transcription regulation</keyword>
<dbReference type="PRINTS" id="PR00038">
    <property type="entry name" value="HTHLUXR"/>
</dbReference>